<evidence type="ECO:0000313" key="4">
    <source>
        <dbReference type="EMBL" id="CAF1481863.1"/>
    </source>
</evidence>
<evidence type="ECO:0000256" key="2">
    <source>
        <dbReference type="SAM" id="SignalP"/>
    </source>
</evidence>
<protein>
    <recommendedName>
        <fullName evidence="3">CBM1 domain-containing protein</fullName>
    </recommendedName>
</protein>
<dbReference type="SMART" id="SM00236">
    <property type="entry name" value="fCBD"/>
    <property type="match status" value="2"/>
</dbReference>
<dbReference type="PROSITE" id="PS51164">
    <property type="entry name" value="CBM1_2"/>
    <property type="match status" value="2"/>
</dbReference>
<feature type="domain" description="CBM1" evidence="3">
    <location>
        <begin position="19"/>
        <end position="56"/>
    </location>
</feature>
<dbReference type="GO" id="GO:0030248">
    <property type="term" value="F:cellulose binding"/>
    <property type="evidence" value="ECO:0007669"/>
    <property type="project" value="InterPro"/>
</dbReference>
<evidence type="ECO:0000313" key="6">
    <source>
        <dbReference type="Proteomes" id="UP000663834"/>
    </source>
</evidence>
<dbReference type="Pfam" id="PF00734">
    <property type="entry name" value="CBM_1"/>
    <property type="match status" value="2"/>
</dbReference>
<feature type="signal peptide" evidence="2">
    <location>
        <begin position="1"/>
        <end position="20"/>
    </location>
</feature>
<feature type="domain" description="CBM1" evidence="3">
    <location>
        <begin position="126"/>
        <end position="162"/>
    </location>
</feature>
<comment type="caution">
    <text evidence="4">The sequence shown here is derived from an EMBL/GenBank/DDBJ whole genome shotgun (WGS) entry which is preliminary data.</text>
</comment>
<evidence type="ECO:0000259" key="3">
    <source>
        <dbReference type="PROSITE" id="PS51164"/>
    </source>
</evidence>
<evidence type="ECO:0000256" key="1">
    <source>
        <dbReference type="ARBA" id="ARBA00022729"/>
    </source>
</evidence>
<accession>A0A815RSM5</accession>
<evidence type="ECO:0000313" key="5">
    <source>
        <dbReference type="EMBL" id="CAF4071208.1"/>
    </source>
</evidence>
<organism evidence="4 6">
    <name type="scientific">Rotaria magnacalcarata</name>
    <dbReference type="NCBI Taxonomy" id="392030"/>
    <lineage>
        <taxon>Eukaryota</taxon>
        <taxon>Metazoa</taxon>
        <taxon>Spiralia</taxon>
        <taxon>Gnathifera</taxon>
        <taxon>Rotifera</taxon>
        <taxon>Eurotatoria</taxon>
        <taxon>Bdelloidea</taxon>
        <taxon>Philodinida</taxon>
        <taxon>Philodinidae</taxon>
        <taxon>Rotaria</taxon>
    </lineage>
</organism>
<keyword evidence="1 2" id="KW-0732">Signal</keyword>
<dbReference type="AlphaFoldDB" id="A0A815RSM5"/>
<dbReference type="InterPro" id="IPR035971">
    <property type="entry name" value="CBD_sf"/>
</dbReference>
<dbReference type="GO" id="GO:0005975">
    <property type="term" value="P:carbohydrate metabolic process"/>
    <property type="evidence" value="ECO:0007669"/>
    <property type="project" value="InterPro"/>
</dbReference>
<dbReference type="InterPro" id="IPR000254">
    <property type="entry name" value="CBD"/>
</dbReference>
<dbReference type="Proteomes" id="UP000663834">
    <property type="component" value="Unassembled WGS sequence"/>
</dbReference>
<feature type="chain" id="PRO_5036228770" description="CBM1 domain-containing protein" evidence="2">
    <location>
        <begin position="21"/>
        <end position="176"/>
    </location>
</feature>
<dbReference type="SUPFAM" id="SSF57180">
    <property type="entry name" value="Cellulose-binding domain"/>
    <property type="match status" value="2"/>
</dbReference>
<dbReference type="EMBL" id="CAJOBJ010006853">
    <property type="protein sequence ID" value="CAF4071208.1"/>
    <property type="molecule type" value="Genomic_DNA"/>
</dbReference>
<dbReference type="GO" id="GO:0005576">
    <property type="term" value="C:extracellular region"/>
    <property type="evidence" value="ECO:0007669"/>
    <property type="project" value="InterPro"/>
</dbReference>
<proteinExistence type="predicted"/>
<reference evidence="4" key="1">
    <citation type="submission" date="2021-02" db="EMBL/GenBank/DDBJ databases">
        <authorList>
            <person name="Nowell W R."/>
        </authorList>
    </citation>
    <scope>NUCLEOTIDE SEQUENCE</scope>
</reference>
<dbReference type="OrthoDB" id="2119228at2759"/>
<dbReference type="Proteomes" id="UP000681720">
    <property type="component" value="Unassembled WGS sequence"/>
</dbReference>
<dbReference type="EMBL" id="CAJNOW010006362">
    <property type="protein sequence ID" value="CAF1481863.1"/>
    <property type="molecule type" value="Genomic_DNA"/>
</dbReference>
<gene>
    <name evidence="5" type="ORF">GIL414_LOCUS15524</name>
    <name evidence="4" type="ORF">KQP761_LOCUS13613</name>
</gene>
<sequence length="176" mass="19232">MNFLPLLFAVLIALVGPISSVPAYEQCAGLGWEGIFRKCDDGLVCYARSEYYANCRPPNQCPSYWACTVVDSASTKVPPPRIIPVNEKCDNTSYTVCTSGTLCLQQTNTHSECRTQCPSSWLCDSGILSEYQQCGGEGHIGSTRCAPGLRCYSRSKWYAHCAAATCPGIGWICEFD</sequence>
<name>A0A815RSM5_9BILA</name>